<dbReference type="InterPro" id="IPR004299">
    <property type="entry name" value="MBOAT_fam"/>
</dbReference>
<dbReference type="Pfam" id="PF03062">
    <property type="entry name" value="MBOAT"/>
    <property type="match status" value="1"/>
</dbReference>
<evidence type="ECO:0000256" key="2">
    <source>
        <dbReference type="ARBA" id="ARBA00005074"/>
    </source>
</evidence>
<organism evidence="12 13">
    <name type="scientific">Nezara viridula</name>
    <name type="common">Southern green stink bug</name>
    <name type="synonym">Cimex viridulus</name>
    <dbReference type="NCBI Taxonomy" id="85310"/>
    <lineage>
        <taxon>Eukaryota</taxon>
        <taxon>Metazoa</taxon>
        <taxon>Ecdysozoa</taxon>
        <taxon>Arthropoda</taxon>
        <taxon>Hexapoda</taxon>
        <taxon>Insecta</taxon>
        <taxon>Pterygota</taxon>
        <taxon>Neoptera</taxon>
        <taxon>Paraneoptera</taxon>
        <taxon>Hemiptera</taxon>
        <taxon>Heteroptera</taxon>
        <taxon>Panheteroptera</taxon>
        <taxon>Pentatomomorpha</taxon>
        <taxon>Pentatomoidea</taxon>
        <taxon>Pentatomidae</taxon>
        <taxon>Pentatominae</taxon>
        <taxon>Nezara</taxon>
    </lineage>
</organism>
<evidence type="ECO:0000256" key="11">
    <source>
        <dbReference type="SAM" id="Phobius"/>
    </source>
</evidence>
<dbReference type="EMBL" id="OV725079">
    <property type="protein sequence ID" value="CAH1395928.1"/>
    <property type="molecule type" value="Genomic_DNA"/>
</dbReference>
<dbReference type="AlphaFoldDB" id="A0A9P0H5S5"/>
<proteinExistence type="inferred from homology"/>
<evidence type="ECO:0000256" key="7">
    <source>
        <dbReference type="ARBA" id="ARBA00023136"/>
    </source>
</evidence>
<keyword evidence="8" id="KW-0012">Acyltransferase</keyword>
<evidence type="ECO:0000256" key="10">
    <source>
        <dbReference type="ARBA" id="ARBA00093678"/>
    </source>
</evidence>
<feature type="transmembrane region" description="Helical" evidence="11">
    <location>
        <begin position="82"/>
        <end position="105"/>
    </location>
</feature>
<feature type="transmembrane region" description="Helical" evidence="11">
    <location>
        <begin position="43"/>
        <end position="70"/>
    </location>
</feature>
<comment type="pathway">
    <text evidence="9">Phospholipid metabolism.</text>
</comment>
<dbReference type="Proteomes" id="UP001152798">
    <property type="component" value="Chromosome 3"/>
</dbReference>
<dbReference type="PANTHER" id="PTHR13906">
    <property type="entry name" value="PORCUPINE"/>
    <property type="match status" value="1"/>
</dbReference>
<evidence type="ECO:0000256" key="9">
    <source>
        <dbReference type="ARBA" id="ARBA00025707"/>
    </source>
</evidence>
<dbReference type="PANTHER" id="PTHR13906:SF16">
    <property type="entry name" value="LYSOPHOSPHOLIPID ACYLTRANSFERASE 7"/>
    <property type="match status" value="1"/>
</dbReference>
<comment type="subcellular location">
    <subcellularLocation>
        <location evidence="1">Membrane</location>
        <topology evidence="1">Multi-pass membrane protein</topology>
    </subcellularLocation>
</comment>
<dbReference type="OrthoDB" id="7663182at2759"/>
<keyword evidence="4" id="KW-0808">Transferase</keyword>
<feature type="transmembrane region" description="Helical" evidence="11">
    <location>
        <begin position="366"/>
        <end position="384"/>
    </location>
</feature>
<dbReference type="GO" id="GO:0044233">
    <property type="term" value="C:mitochondria-associated endoplasmic reticulum membrane contact site"/>
    <property type="evidence" value="ECO:0007669"/>
    <property type="project" value="TreeGrafter"/>
</dbReference>
<gene>
    <name evidence="12" type="ORF">NEZAVI_LOCUS6100</name>
</gene>
<keyword evidence="7 11" id="KW-0472">Membrane</keyword>
<evidence type="ECO:0000256" key="6">
    <source>
        <dbReference type="ARBA" id="ARBA00022989"/>
    </source>
</evidence>
<comment type="pathway">
    <text evidence="2">Lipid metabolism; phospholipid metabolism.</text>
</comment>
<evidence type="ECO:0000256" key="5">
    <source>
        <dbReference type="ARBA" id="ARBA00022692"/>
    </source>
</evidence>
<evidence type="ECO:0000256" key="8">
    <source>
        <dbReference type="ARBA" id="ARBA00023315"/>
    </source>
</evidence>
<evidence type="ECO:0000256" key="1">
    <source>
        <dbReference type="ARBA" id="ARBA00004141"/>
    </source>
</evidence>
<dbReference type="GO" id="GO:0016020">
    <property type="term" value="C:membrane"/>
    <property type="evidence" value="ECO:0007669"/>
    <property type="project" value="UniProtKB-SubCell"/>
</dbReference>
<feature type="transmembrane region" description="Helical" evidence="11">
    <location>
        <begin position="202"/>
        <end position="219"/>
    </location>
</feature>
<reference evidence="12" key="1">
    <citation type="submission" date="2022-01" db="EMBL/GenBank/DDBJ databases">
        <authorList>
            <person name="King R."/>
        </authorList>
    </citation>
    <scope>NUCLEOTIDE SEQUENCE</scope>
</reference>
<evidence type="ECO:0000256" key="4">
    <source>
        <dbReference type="ARBA" id="ARBA00022679"/>
    </source>
</evidence>
<accession>A0A9P0H5S5</accession>
<comment type="similarity">
    <text evidence="3">Belongs to the membrane-bound acyltransferase family.</text>
</comment>
<keyword evidence="5 11" id="KW-0812">Transmembrane</keyword>
<keyword evidence="6 11" id="KW-1133">Transmembrane helix</keyword>
<dbReference type="GO" id="GO:0006661">
    <property type="term" value="P:phosphatidylinositol biosynthetic process"/>
    <property type="evidence" value="ECO:0007669"/>
    <property type="project" value="TreeGrafter"/>
</dbReference>
<evidence type="ECO:0000313" key="13">
    <source>
        <dbReference type="Proteomes" id="UP001152798"/>
    </source>
</evidence>
<name>A0A9P0H5S5_NEZVI</name>
<dbReference type="GO" id="GO:0071617">
    <property type="term" value="F:lysophospholipid acyltransferase activity"/>
    <property type="evidence" value="ECO:0007669"/>
    <property type="project" value="TreeGrafter"/>
</dbReference>
<dbReference type="InterPro" id="IPR049941">
    <property type="entry name" value="LPLAT_7/PORCN-like"/>
</dbReference>
<protein>
    <recommendedName>
        <fullName evidence="10">Lysophospholipid acyltransferase 7</fullName>
    </recommendedName>
</protein>
<evidence type="ECO:0000313" key="12">
    <source>
        <dbReference type="EMBL" id="CAH1395928.1"/>
    </source>
</evidence>
<feature type="transmembrane region" description="Helical" evidence="11">
    <location>
        <begin position="12"/>
        <end position="31"/>
    </location>
</feature>
<feature type="transmembrane region" description="Helical" evidence="11">
    <location>
        <begin position="111"/>
        <end position="131"/>
    </location>
</feature>
<sequence length="408" mass="47907">MFHFLGLHWDDIVYLILLFGSIGFGSFFRSIKNPKDRQNISSLIGFIIVIIVSGRHTVYPLICTLINALIIKCLDRKIVHKVSFVFSFTFLILFRSVEYFGLPAYPNPTNLVMMIMTLKMVGLAFEVNDVYKHQNNLKDNKSQETRLIEIPSFIDIFHYGYSYLGVLAGPYYTYRTYCDLFTAPFWKYANCESVALERFKYLPLYGVIFLVLSYYYPFSEVEDIEYFNERSLWYRLWFSFPSFAQFRMRMYIGMRLAEIVIIMGGLGAYPEFCKPATLGPTTNLRQLTELSNDEEKASKEKYNFVAIYSIEPYHTEFETTVRASMKYWNMSVQCWLTSYIYLRSSKAYRTLFTFVVSAVWHGTSPGYFFSFVSVALFLPIEDIYRRKSKQMEVPSFVSYGMFNMFAIQ</sequence>
<evidence type="ECO:0000256" key="3">
    <source>
        <dbReference type="ARBA" id="ARBA00010323"/>
    </source>
</evidence>
<dbReference type="GO" id="GO:0030258">
    <property type="term" value="P:lipid modification"/>
    <property type="evidence" value="ECO:0007669"/>
    <property type="project" value="TreeGrafter"/>
</dbReference>
<keyword evidence="13" id="KW-1185">Reference proteome</keyword>